<name>A0A8S4QC94_9NEOP</name>
<keyword evidence="3" id="KW-1185">Reference proteome</keyword>
<dbReference type="Proteomes" id="UP000838756">
    <property type="component" value="Unassembled WGS sequence"/>
</dbReference>
<reference evidence="2" key="1">
    <citation type="submission" date="2022-03" db="EMBL/GenBank/DDBJ databases">
        <authorList>
            <person name="Lindestad O."/>
        </authorList>
    </citation>
    <scope>NUCLEOTIDE SEQUENCE</scope>
</reference>
<comment type="caution">
    <text evidence="2">The sequence shown here is derived from an EMBL/GenBank/DDBJ whole genome shotgun (WGS) entry which is preliminary data.</text>
</comment>
<protein>
    <submittedName>
        <fullName evidence="2">Jg528 protein</fullName>
    </submittedName>
</protein>
<dbReference type="EMBL" id="CAKXAJ010000808">
    <property type="protein sequence ID" value="CAH2207634.1"/>
    <property type="molecule type" value="Genomic_DNA"/>
</dbReference>
<dbReference type="OrthoDB" id="7337109at2759"/>
<organism evidence="2 3">
    <name type="scientific">Pararge aegeria aegeria</name>
    <dbReference type="NCBI Taxonomy" id="348720"/>
    <lineage>
        <taxon>Eukaryota</taxon>
        <taxon>Metazoa</taxon>
        <taxon>Ecdysozoa</taxon>
        <taxon>Arthropoda</taxon>
        <taxon>Hexapoda</taxon>
        <taxon>Insecta</taxon>
        <taxon>Pterygota</taxon>
        <taxon>Neoptera</taxon>
        <taxon>Endopterygota</taxon>
        <taxon>Lepidoptera</taxon>
        <taxon>Glossata</taxon>
        <taxon>Ditrysia</taxon>
        <taxon>Papilionoidea</taxon>
        <taxon>Nymphalidae</taxon>
        <taxon>Satyrinae</taxon>
        <taxon>Satyrini</taxon>
        <taxon>Parargina</taxon>
        <taxon>Pararge</taxon>
    </lineage>
</organism>
<gene>
    <name evidence="2" type="primary">jg528</name>
    <name evidence="2" type="ORF">PAEG_LOCUS254</name>
</gene>
<accession>A0A8S4QC94</accession>
<evidence type="ECO:0000256" key="1">
    <source>
        <dbReference type="SAM" id="MobiDB-lite"/>
    </source>
</evidence>
<sequence length="68" mass="7054">MPFCTYGAPSLVTDEEGEASGEYLCAGEAALVAARGSVEPRPPPSPASEAREPSDDAFAARCSNTQYT</sequence>
<proteinExistence type="predicted"/>
<dbReference type="AlphaFoldDB" id="A0A8S4QC94"/>
<feature type="region of interest" description="Disordered" evidence="1">
    <location>
        <begin position="36"/>
        <end position="68"/>
    </location>
</feature>
<evidence type="ECO:0000313" key="2">
    <source>
        <dbReference type="EMBL" id="CAH2207634.1"/>
    </source>
</evidence>
<evidence type="ECO:0000313" key="3">
    <source>
        <dbReference type="Proteomes" id="UP000838756"/>
    </source>
</evidence>